<dbReference type="Gene3D" id="2.102.10.10">
    <property type="entry name" value="Rieske [2Fe-2S] iron-sulphur domain"/>
    <property type="match status" value="1"/>
</dbReference>
<dbReference type="PANTHER" id="PTHR21266:SF60">
    <property type="entry name" value="3-KETOSTEROID-9-ALPHA-MONOOXYGENASE, OXYGENASE COMPONENT"/>
    <property type="match status" value="1"/>
</dbReference>
<proteinExistence type="predicted"/>
<keyword evidence="3" id="KW-0560">Oxidoreductase</keyword>
<dbReference type="GO" id="GO:0051537">
    <property type="term" value="F:2 iron, 2 sulfur cluster binding"/>
    <property type="evidence" value="ECO:0007669"/>
    <property type="project" value="UniProtKB-KW"/>
</dbReference>
<keyword evidence="2" id="KW-0479">Metal-binding</keyword>
<evidence type="ECO:0000256" key="5">
    <source>
        <dbReference type="ARBA" id="ARBA00023014"/>
    </source>
</evidence>
<dbReference type="EMBL" id="WEGK01000009">
    <property type="protein sequence ID" value="MQY21249.1"/>
    <property type="molecule type" value="Genomic_DNA"/>
</dbReference>
<keyword evidence="4" id="KW-0408">Iron</keyword>
<organism evidence="7 8">
    <name type="scientific">Nocardia macrotermitis</name>
    <dbReference type="NCBI Taxonomy" id="2585198"/>
    <lineage>
        <taxon>Bacteria</taxon>
        <taxon>Bacillati</taxon>
        <taxon>Actinomycetota</taxon>
        <taxon>Actinomycetes</taxon>
        <taxon>Mycobacteriales</taxon>
        <taxon>Nocardiaceae</taxon>
        <taxon>Nocardia</taxon>
    </lineage>
</organism>
<dbReference type="InterPro" id="IPR050584">
    <property type="entry name" value="Cholesterol_7-desaturase"/>
</dbReference>
<keyword evidence="8" id="KW-1185">Reference proteome</keyword>
<evidence type="ECO:0000256" key="2">
    <source>
        <dbReference type="ARBA" id="ARBA00022723"/>
    </source>
</evidence>
<dbReference type="SUPFAM" id="SSF55961">
    <property type="entry name" value="Bet v1-like"/>
    <property type="match status" value="1"/>
</dbReference>
<protein>
    <recommendedName>
        <fullName evidence="6">Rieske domain-containing protein</fullName>
    </recommendedName>
</protein>
<name>A0A7K0D6A2_9NOCA</name>
<keyword evidence="1" id="KW-0001">2Fe-2S</keyword>
<gene>
    <name evidence="7" type="ORF">NRB20_43590</name>
</gene>
<evidence type="ECO:0000313" key="8">
    <source>
        <dbReference type="Proteomes" id="UP000438448"/>
    </source>
</evidence>
<dbReference type="PANTHER" id="PTHR21266">
    <property type="entry name" value="IRON-SULFUR DOMAIN CONTAINING PROTEIN"/>
    <property type="match status" value="1"/>
</dbReference>
<dbReference type="Pfam" id="PF00355">
    <property type="entry name" value="Rieske"/>
    <property type="match status" value="1"/>
</dbReference>
<dbReference type="GO" id="GO:0004497">
    <property type="term" value="F:monooxygenase activity"/>
    <property type="evidence" value="ECO:0007669"/>
    <property type="project" value="UniProtKB-ARBA"/>
</dbReference>
<evidence type="ECO:0000256" key="1">
    <source>
        <dbReference type="ARBA" id="ARBA00022714"/>
    </source>
</evidence>
<dbReference type="AlphaFoldDB" id="A0A7K0D6A2"/>
<dbReference type="GO" id="GO:0005506">
    <property type="term" value="F:iron ion binding"/>
    <property type="evidence" value="ECO:0007669"/>
    <property type="project" value="InterPro"/>
</dbReference>
<dbReference type="GO" id="GO:0016705">
    <property type="term" value="F:oxidoreductase activity, acting on paired donors, with incorporation or reduction of molecular oxygen"/>
    <property type="evidence" value="ECO:0007669"/>
    <property type="project" value="UniProtKB-ARBA"/>
</dbReference>
<dbReference type="PROSITE" id="PS00570">
    <property type="entry name" value="RING_HYDROXYL_ALPHA"/>
    <property type="match status" value="1"/>
</dbReference>
<sequence length="380" mass="42980">MWLPVLRSEELTRDPMRVIYWGTPVVVFRTTSGRLGALEDLCGHRGIPLSCGSIRGENIRCDFHHFRFNTDGDCVNIPSVFRADDAFQRKCGVRKFHVREELGLIWISIEDETAAPFPVDLAGLPEDRILVTGAFDIGGDIRVWMDHYLDMPHFAWAHAESSFFASPERPAAIESPVIGVRADSTYPARPGVELDFHIRDDGPSADFALSVRLLLLLANVRRRLSGRARKERVYRMHARADLLTPVCQDTWLTMGRMPVRIIASVNPIAEGKNRFVYTSVADGRGQGRLGRMLARRLMRDSVLQHLAIEDGQMIAQARYVECEQLRATEFDQTILAMRSMFANYQREKAKLYPEGSMMHSLEYGPDRSIAPSADNSMIES</sequence>
<dbReference type="SUPFAM" id="SSF50022">
    <property type="entry name" value="ISP domain"/>
    <property type="match status" value="1"/>
</dbReference>
<comment type="caution">
    <text evidence="7">The sequence shown here is derived from an EMBL/GenBank/DDBJ whole genome shotgun (WGS) entry which is preliminary data.</text>
</comment>
<evidence type="ECO:0000259" key="6">
    <source>
        <dbReference type="PROSITE" id="PS51296"/>
    </source>
</evidence>
<dbReference type="InterPro" id="IPR015881">
    <property type="entry name" value="ARHD_Rieske_2Fe_2S"/>
</dbReference>
<accession>A0A7K0D6A2</accession>
<dbReference type="InterPro" id="IPR036922">
    <property type="entry name" value="Rieske_2Fe-2S_sf"/>
</dbReference>
<dbReference type="Proteomes" id="UP000438448">
    <property type="component" value="Unassembled WGS sequence"/>
</dbReference>
<feature type="domain" description="Rieske" evidence="6">
    <location>
        <begin position="2"/>
        <end position="107"/>
    </location>
</feature>
<reference evidence="7 8" key="1">
    <citation type="submission" date="2019-10" db="EMBL/GenBank/DDBJ databases">
        <title>Nocardia macrotermitis sp. nov. and Nocardia aurantia sp. nov., isolated from the gut of fungus growing-termite Macrotermes natalensis.</title>
        <authorList>
            <person name="Benndorf R."/>
            <person name="Schwitalla J."/>
            <person name="Martin K."/>
            <person name="De Beer W."/>
            <person name="Kaster A.-K."/>
            <person name="Vollmers J."/>
            <person name="Poulsen M."/>
            <person name="Beemelmanns C."/>
        </authorList>
    </citation>
    <scope>NUCLEOTIDE SEQUENCE [LARGE SCALE GENOMIC DNA]</scope>
    <source>
        <strain evidence="7 8">RB20</strain>
    </source>
</reference>
<dbReference type="PROSITE" id="PS51296">
    <property type="entry name" value="RIESKE"/>
    <property type="match status" value="1"/>
</dbReference>
<evidence type="ECO:0000256" key="4">
    <source>
        <dbReference type="ARBA" id="ARBA00023004"/>
    </source>
</evidence>
<evidence type="ECO:0000256" key="3">
    <source>
        <dbReference type="ARBA" id="ARBA00023002"/>
    </source>
</evidence>
<keyword evidence="5" id="KW-0411">Iron-sulfur</keyword>
<evidence type="ECO:0000313" key="7">
    <source>
        <dbReference type="EMBL" id="MQY21249.1"/>
    </source>
</evidence>
<dbReference type="CDD" id="cd03469">
    <property type="entry name" value="Rieske_RO_Alpha_N"/>
    <property type="match status" value="1"/>
</dbReference>
<dbReference type="InterPro" id="IPR017941">
    <property type="entry name" value="Rieske_2Fe-2S"/>
</dbReference>